<dbReference type="AlphaFoldDB" id="A0A1V4JGQ6"/>
<accession>A0A1V4JGQ6</accession>
<gene>
    <name evidence="1" type="ORF">AV530_007923</name>
</gene>
<name>A0A1V4JGQ6_PATFA</name>
<sequence>MERMRDLGRMREGLQRGAIITCKDELIPQPYLSFLINYLCGVFAFVRSLAVEGLFDWICNEGTAFLALPLEDRVLEPRARWRRVSPETGARSHLQGRDLINFPVIRQHVDNGED</sequence>
<dbReference type="EMBL" id="LSYS01007601">
    <property type="protein sequence ID" value="OPJ71393.1"/>
    <property type="molecule type" value="Genomic_DNA"/>
</dbReference>
<dbReference type="Proteomes" id="UP000190648">
    <property type="component" value="Unassembled WGS sequence"/>
</dbReference>
<evidence type="ECO:0000313" key="2">
    <source>
        <dbReference type="Proteomes" id="UP000190648"/>
    </source>
</evidence>
<evidence type="ECO:0000313" key="1">
    <source>
        <dbReference type="EMBL" id="OPJ71393.1"/>
    </source>
</evidence>
<protein>
    <submittedName>
        <fullName evidence="1">Uncharacterized protein</fullName>
    </submittedName>
</protein>
<reference evidence="1 2" key="1">
    <citation type="submission" date="2016-02" db="EMBL/GenBank/DDBJ databases">
        <title>Band-tailed pigeon sequencing and assembly.</title>
        <authorList>
            <person name="Soares A.E."/>
            <person name="Novak B.J."/>
            <person name="Rice E.S."/>
            <person name="O'Connell B."/>
            <person name="Chang D."/>
            <person name="Weber S."/>
            <person name="Shapiro B."/>
        </authorList>
    </citation>
    <scope>NUCLEOTIDE SEQUENCE [LARGE SCALE GENOMIC DNA]</scope>
    <source>
        <strain evidence="1">BTP2013</strain>
        <tissue evidence="1">Blood</tissue>
    </source>
</reference>
<proteinExistence type="predicted"/>
<organism evidence="1 2">
    <name type="scientific">Patagioenas fasciata monilis</name>
    <dbReference type="NCBI Taxonomy" id="372326"/>
    <lineage>
        <taxon>Eukaryota</taxon>
        <taxon>Metazoa</taxon>
        <taxon>Chordata</taxon>
        <taxon>Craniata</taxon>
        <taxon>Vertebrata</taxon>
        <taxon>Euteleostomi</taxon>
        <taxon>Archelosauria</taxon>
        <taxon>Archosauria</taxon>
        <taxon>Dinosauria</taxon>
        <taxon>Saurischia</taxon>
        <taxon>Theropoda</taxon>
        <taxon>Coelurosauria</taxon>
        <taxon>Aves</taxon>
        <taxon>Neognathae</taxon>
        <taxon>Neoaves</taxon>
        <taxon>Columbimorphae</taxon>
        <taxon>Columbiformes</taxon>
        <taxon>Columbidae</taxon>
        <taxon>Patagioenas</taxon>
    </lineage>
</organism>
<comment type="caution">
    <text evidence="1">The sequence shown here is derived from an EMBL/GenBank/DDBJ whole genome shotgun (WGS) entry which is preliminary data.</text>
</comment>
<keyword evidence="2" id="KW-1185">Reference proteome</keyword>